<protein>
    <recommendedName>
        <fullName evidence="2">Protein glutaminase domain-containing protein</fullName>
    </recommendedName>
</protein>
<accession>A0A3M7L9F3</accession>
<dbReference type="Pfam" id="PF18626">
    <property type="entry name" value="Gln_deamidase_2"/>
    <property type="match status" value="1"/>
</dbReference>
<dbReference type="Gene3D" id="3.10.620.30">
    <property type="match status" value="1"/>
</dbReference>
<evidence type="ECO:0000313" key="3">
    <source>
        <dbReference type="EMBL" id="RMZ59207.1"/>
    </source>
</evidence>
<dbReference type="PROSITE" id="PS51257">
    <property type="entry name" value="PROKAR_LIPOPROTEIN"/>
    <property type="match status" value="1"/>
</dbReference>
<organism evidence="3 4">
    <name type="scientific">Chryseobacterium nematophagum</name>
    <dbReference type="NCBI Taxonomy" id="2305228"/>
    <lineage>
        <taxon>Bacteria</taxon>
        <taxon>Pseudomonadati</taxon>
        <taxon>Bacteroidota</taxon>
        <taxon>Flavobacteriia</taxon>
        <taxon>Flavobacteriales</taxon>
        <taxon>Weeksellaceae</taxon>
        <taxon>Chryseobacterium group</taxon>
        <taxon>Chryseobacterium</taxon>
    </lineage>
</organism>
<keyword evidence="4" id="KW-1185">Reference proteome</keyword>
<feature type="signal peptide" evidence="1">
    <location>
        <begin position="1"/>
        <end position="21"/>
    </location>
</feature>
<gene>
    <name evidence="3" type="ORF">D1632_06040</name>
</gene>
<dbReference type="AlphaFoldDB" id="A0A3M7L9F3"/>
<name>A0A3M7L9F3_9FLAO</name>
<dbReference type="Proteomes" id="UP000267524">
    <property type="component" value="Unassembled WGS sequence"/>
</dbReference>
<feature type="domain" description="Protein glutaminase" evidence="2">
    <location>
        <begin position="46"/>
        <end position="140"/>
    </location>
</feature>
<comment type="caution">
    <text evidence="3">The sequence shown here is derived from an EMBL/GenBank/DDBJ whole genome shotgun (WGS) entry which is preliminary data.</text>
</comment>
<sequence>MKKIFLLAAMCVVTVTMTSCTLDGDESFGDVCTSATGADMLTCKYFNIIKGDASFTWGYSKDGSFARAHKMGEILQSKYGIQAAQLGKIWIGNSDGKLLNGWTYHVAIVMAGPDGNLLNGRVIDPSLFDRPVTLQEWSNKCNNWSSNQFAISPIDFYTPNNIRQVGLNKSWKANTKVDNYNSSRHRTDFYNVTNCVLTTIKNDFETWKRNVKFDSNSSINISHCGGGYTAR</sequence>
<dbReference type="RefSeq" id="WP_122546329.1">
    <property type="nucleotide sequence ID" value="NZ_QWIV01000013.1"/>
</dbReference>
<evidence type="ECO:0000259" key="2">
    <source>
        <dbReference type="Pfam" id="PF18626"/>
    </source>
</evidence>
<keyword evidence="1" id="KW-0732">Signal</keyword>
<evidence type="ECO:0000256" key="1">
    <source>
        <dbReference type="SAM" id="SignalP"/>
    </source>
</evidence>
<reference evidence="3 4" key="1">
    <citation type="submission" date="2018-08" db="EMBL/GenBank/DDBJ databases">
        <title>Chryseobacterium nematophagum: a novel matrix digesting pathogen of nematodes.</title>
        <authorList>
            <person name="Page A."/>
            <person name="Roberts M."/>
            <person name="Felix M.-A."/>
            <person name="Weir W."/>
        </authorList>
    </citation>
    <scope>NUCLEOTIDE SEQUENCE [LARGE SCALE GENOMIC DNA]</scope>
    <source>
        <strain evidence="3 4">JUb275</strain>
    </source>
</reference>
<proteinExistence type="predicted"/>
<dbReference type="InterPro" id="IPR041325">
    <property type="entry name" value="Gln_deamidase_2"/>
</dbReference>
<feature type="chain" id="PRO_5018075399" description="Protein glutaminase domain-containing protein" evidence="1">
    <location>
        <begin position="22"/>
        <end position="231"/>
    </location>
</feature>
<evidence type="ECO:0000313" key="4">
    <source>
        <dbReference type="Proteomes" id="UP000267524"/>
    </source>
</evidence>
<dbReference type="EMBL" id="QWIV01000013">
    <property type="protein sequence ID" value="RMZ59207.1"/>
    <property type="molecule type" value="Genomic_DNA"/>
</dbReference>